<dbReference type="GO" id="GO:0015627">
    <property type="term" value="C:type II protein secretion system complex"/>
    <property type="evidence" value="ECO:0007669"/>
    <property type="project" value="InterPro"/>
</dbReference>
<dbReference type="GO" id="GO:0043683">
    <property type="term" value="P:type IV pilus assembly"/>
    <property type="evidence" value="ECO:0007669"/>
    <property type="project" value="InterPro"/>
</dbReference>
<dbReference type="InterPro" id="IPR000983">
    <property type="entry name" value="Bac_GSPG_pilin"/>
</dbReference>
<dbReference type="PROSITE" id="PS00409">
    <property type="entry name" value="PROKAR_NTER_METHYL"/>
    <property type="match status" value="1"/>
</dbReference>
<keyword evidence="1" id="KW-0488">Methylation</keyword>
<dbReference type="NCBIfam" id="TIGR02532">
    <property type="entry name" value="IV_pilin_GFxxxE"/>
    <property type="match status" value="1"/>
</dbReference>
<accession>A0A975HIY3</accession>
<evidence type="ECO:0000256" key="2">
    <source>
        <dbReference type="SAM" id="Phobius"/>
    </source>
</evidence>
<dbReference type="InterPro" id="IPR031982">
    <property type="entry name" value="PilE-like"/>
</dbReference>
<dbReference type="Pfam" id="PF07963">
    <property type="entry name" value="N_methyl"/>
    <property type="match status" value="1"/>
</dbReference>
<evidence type="ECO:0000256" key="1">
    <source>
        <dbReference type="ARBA" id="ARBA00022481"/>
    </source>
</evidence>
<name>A0A975HIY3_9GAMM</name>
<keyword evidence="2" id="KW-0472">Membrane</keyword>
<dbReference type="RefSeq" id="WP_208832791.1">
    <property type="nucleotide sequence ID" value="NZ_CP072110.1"/>
</dbReference>
<evidence type="ECO:0000313" key="4">
    <source>
        <dbReference type="Proteomes" id="UP000682739"/>
    </source>
</evidence>
<organism evidence="3 4">
    <name type="scientific">Psychrosphaera ytuae</name>
    <dbReference type="NCBI Taxonomy" id="2820710"/>
    <lineage>
        <taxon>Bacteria</taxon>
        <taxon>Pseudomonadati</taxon>
        <taxon>Pseudomonadota</taxon>
        <taxon>Gammaproteobacteria</taxon>
        <taxon>Alteromonadales</taxon>
        <taxon>Pseudoalteromonadaceae</taxon>
        <taxon>Psychrosphaera</taxon>
    </lineage>
</organism>
<evidence type="ECO:0000313" key="3">
    <source>
        <dbReference type="EMBL" id="QTH64737.1"/>
    </source>
</evidence>
<keyword evidence="4" id="KW-1185">Reference proteome</keyword>
<dbReference type="PRINTS" id="PR00813">
    <property type="entry name" value="BCTERIALGSPG"/>
</dbReference>
<dbReference type="Gene3D" id="3.30.700.10">
    <property type="entry name" value="Glycoprotein, Type 4 Pilin"/>
    <property type="match status" value="1"/>
</dbReference>
<gene>
    <name evidence="3" type="ORF">J1N51_04540</name>
</gene>
<dbReference type="GO" id="GO:0015628">
    <property type="term" value="P:protein secretion by the type II secretion system"/>
    <property type="evidence" value="ECO:0007669"/>
    <property type="project" value="InterPro"/>
</dbReference>
<keyword evidence="2" id="KW-0812">Transmembrane</keyword>
<dbReference type="InterPro" id="IPR045584">
    <property type="entry name" value="Pilin-like"/>
</dbReference>
<sequence>MQYLNKHKRKPNIGLKPGKASGFTLIEALITLAIVGILSAVIYPSYTSYIERSYRIQAQADLLDFASAMERHKATTFSYTGAAGSQGAPQDTGSPWVYPSHSPADGPAADKRYDLTIEDIDNNGRFYEIRATYSGPDALNGNASGMLSIFSDGRKAYDQNKDGNYQADEFCWNC</sequence>
<reference evidence="3" key="1">
    <citation type="submission" date="2021-03" db="EMBL/GenBank/DDBJ databases">
        <title>Description of Psychrosphaera ytuae sp. nov. isolated from deep sea sediment of South China Sea.</title>
        <authorList>
            <person name="Zhang J."/>
            <person name="Xu X.-D."/>
        </authorList>
    </citation>
    <scope>NUCLEOTIDE SEQUENCE</scope>
    <source>
        <strain evidence="3">MTZ26</strain>
    </source>
</reference>
<protein>
    <submittedName>
        <fullName evidence="3">Prepilin-type N-terminal cleavage/methylation domain-containing protein</fullName>
    </submittedName>
</protein>
<dbReference type="KEGG" id="psym:J1N51_04540"/>
<keyword evidence="2" id="KW-1133">Transmembrane helix</keyword>
<dbReference type="SUPFAM" id="SSF54523">
    <property type="entry name" value="Pili subunits"/>
    <property type="match status" value="1"/>
</dbReference>
<feature type="transmembrane region" description="Helical" evidence="2">
    <location>
        <begin position="20"/>
        <end position="43"/>
    </location>
</feature>
<dbReference type="Proteomes" id="UP000682739">
    <property type="component" value="Chromosome"/>
</dbReference>
<dbReference type="EMBL" id="CP072110">
    <property type="protein sequence ID" value="QTH64737.1"/>
    <property type="molecule type" value="Genomic_DNA"/>
</dbReference>
<dbReference type="InterPro" id="IPR012902">
    <property type="entry name" value="N_methyl_site"/>
</dbReference>
<dbReference type="Pfam" id="PF16732">
    <property type="entry name" value="ComP_DUS"/>
    <property type="match status" value="1"/>
</dbReference>
<proteinExistence type="predicted"/>
<dbReference type="AlphaFoldDB" id="A0A975HIY3"/>